<feature type="region of interest" description="Disordered" evidence="1">
    <location>
        <begin position="91"/>
        <end position="114"/>
    </location>
</feature>
<name>A0ABS7HXA0_9MICO</name>
<evidence type="ECO:0000256" key="1">
    <source>
        <dbReference type="SAM" id="MobiDB-lite"/>
    </source>
</evidence>
<dbReference type="Proteomes" id="UP000777440">
    <property type="component" value="Unassembled WGS sequence"/>
</dbReference>
<comment type="caution">
    <text evidence="2">The sequence shown here is derived from an EMBL/GenBank/DDBJ whole genome shotgun (WGS) entry which is preliminary data.</text>
</comment>
<keyword evidence="3" id="KW-1185">Reference proteome</keyword>
<reference evidence="2 3" key="1">
    <citation type="journal article" date="2021" name="MBio">
        <title>Poor Competitiveness of Bradyrhizobium in Pigeon Pea Root Colonization in Indian Soils.</title>
        <authorList>
            <person name="Chalasani D."/>
            <person name="Basu A."/>
            <person name="Pullabhotla S.V.S.R.N."/>
            <person name="Jorrin B."/>
            <person name="Neal A.L."/>
            <person name="Poole P.S."/>
            <person name="Podile A.R."/>
            <person name="Tkacz A."/>
        </authorList>
    </citation>
    <scope>NUCLEOTIDE SEQUENCE [LARGE SCALE GENOMIC DNA]</scope>
    <source>
        <strain evidence="2 3">HU12</strain>
    </source>
</reference>
<dbReference type="RefSeq" id="WP_220288130.1">
    <property type="nucleotide sequence ID" value="NZ_JAEUAX010000004.1"/>
</dbReference>
<proteinExistence type="predicted"/>
<sequence>MKHVSYADKTVFLDDETADVLLEYAGLLAAQQSGDTVTVRAIGQDGNEVEATFVLNMATNMVAESTDSDVAPPSNEVAVEYMQEKISLIRTPPPAQPLDDAAIPSGWHGFGDEA</sequence>
<evidence type="ECO:0000313" key="3">
    <source>
        <dbReference type="Proteomes" id="UP000777440"/>
    </source>
</evidence>
<dbReference type="EMBL" id="JAEUAX010000004">
    <property type="protein sequence ID" value="MBW9110006.1"/>
    <property type="molecule type" value="Genomic_DNA"/>
</dbReference>
<gene>
    <name evidence="2" type="ORF">JNB61_09505</name>
</gene>
<accession>A0ABS7HXA0</accession>
<organism evidence="2 3">
    <name type="scientific">Microbacterium ureisolvens</name>
    <dbReference type="NCBI Taxonomy" id="2781186"/>
    <lineage>
        <taxon>Bacteria</taxon>
        <taxon>Bacillati</taxon>
        <taxon>Actinomycetota</taxon>
        <taxon>Actinomycetes</taxon>
        <taxon>Micrococcales</taxon>
        <taxon>Microbacteriaceae</taxon>
        <taxon>Microbacterium</taxon>
    </lineage>
</organism>
<protein>
    <submittedName>
        <fullName evidence="2">Uncharacterized protein</fullName>
    </submittedName>
</protein>
<evidence type="ECO:0000313" key="2">
    <source>
        <dbReference type="EMBL" id="MBW9110006.1"/>
    </source>
</evidence>